<feature type="transmembrane region" description="Helical" evidence="1">
    <location>
        <begin position="199"/>
        <end position="221"/>
    </location>
</feature>
<dbReference type="Proteomes" id="UP000054342">
    <property type="component" value="Unassembled WGS sequence"/>
</dbReference>
<dbReference type="GeneID" id="25323245"/>
<dbReference type="AlphaFoldDB" id="A0A0D2C8A7"/>
<accession>A0A0D2C8A7</accession>
<evidence type="ECO:0000313" key="3">
    <source>
        <dbReference type="Proteomes" id="UP000054342"/>
    </source>
</evidence>
<name>A0A0D2C8A7_9EURO</name>
<sequence>MRWKKPEWKAAAKQGAHMLADAAIQAIAWPYLLLYERETREPLLKILRTSDQSESLQLIEHWFVAKSKEAQYVQVAGAVTFTSVVGALSWTDLSGRHWLAPASWYVSILFALFAVILGAQQVVLLDGTGRQDWDGPQQKLCRRRGSTTQSRPSWALVLAWQGPLMFLSYSLVIFLIGLTTYVISPVARKREWDDDAKTLVFYAVGITVVLGAFATFCRSIHYTLS</sequence>
<keyword evidence="1" id="KW-0812">Transmembrane</keyword>
<evidence type="ECO:0000313" key="2">
    <source>
        <dbReference type="EMBL" id="KIW61181.1"/>
    </source>
</evidence>
<feature type="transmembrane region" description="Helical" evidence="1">
    <location>
        <begin position="166"/>
        <end position="187"/>
    </location>
</feature>
<organism evidence="2 3">
    <name type="scientific">Exophiala xenobiotica</name>
    <dbReference type="NCBI Taxonomy" id="348802"/>
    <lineage>
        <taxon>Eukaryota</taxon>
        <taxon>Fungi</taxon>
        <taxon>Dikarya</taxon>
        <taxon>Ascomycota</taxon>
        <taxon>Pezizomycotina</taxon>
        <taxon>Eurotiomycetes</taxon>
        <taxon>Chaetothyriomycetidae</taxon>
        <taxon>Chaetothyriales</taxon>
        <taxon>Herpotrichiellaceae</taxon>
        <taxon>Exophiala</taxon>
    </lineage>
</organism>
<keyword evidence="1" id="KW-1133">Transmembrane helix</keyword>
<feature type="transmembrane region" description="Helical" evidence="1">
    <location>
        <begin position="102"/>
        <end position="123"/>
    </location>
</feature>
<keyword evidence="3" id="KW-1185">Reference proteome</keyword>
<reference evidence="2 3" key="1">
    <citation type="submission" date="2015-01" db="EMBL/GenBank/DDBJ databases">
        <title>The Genome Sequence of Exophiala xenobiotica CBS118157.</title>
        <authorList>
            <consortium name="The Broad Institute Genomics Platform"/>
            <person name="Cuomo C."/>
            <person name="de Hoog S."/>
            <person name="Gorbushina A."/>
            <person name="Stielow B."/>
            <person name="Teixiera M."/>
            <person name="Abouelleil A."/>
            <person name="Chapman S.B."/>
            <person name="Priest M."/>
            <person name="Young S.K."/>
            <person name="Wortman J."/>
            <person name="Nusbaum C."/>
            <person name="Birren B."/>
        </authorList>
    </citation>
    <scope>NUCLEOTIDE SEQUENCE [LARGE SCALE GENOMIC DNA]</scope>
    <source>
        <strain evidence="2 3">CBS 118157</strain>
    </source>
</reference>
<evidence type="ECO:0000256" key="1">
    <source>
        <dbReference type="SAM" id="Phobius"/>
    </source>
</evidence>
<dbReference type="OrthoDB" id="5425102at2759"/>
<dbReference type="EMBL" id="KN847317">
    <property type="protein sequence ID" value="KIW61181.1"/>
    <property type="molecule type" value="Genomic_DNA"/>
</dbReference>
<gene>
    <name evidence="2" type="ORF">PV05_01337</name>
</gene>
<protein>
    <submittedName>
        <fullName evidence="2">Uncharacterized protein</fullName>
    </submittedName>
</protein>
<dbReference type="RefSeq" id="XP_013321765.1">
    <property type="nucleotide sequence ID" value="XM_013466311.1"/>
</dbReference>
<dbReference type="HOGENOM" id="CLU_1229954_0_0_1"/>
<proteinExistence type="predicted"/>
<keyword evidence="1" id="KW-0472">Membrane</keyword>